<dbReference type="EMBL" id="BAABJQ010000002">
    <property type="protein sequence ID" value="GAA5178589.1"/>
    <property type="molecule type" value="Genomic_DNA"/>
</dbReference>
<protein>
    <recommendedName>
        <fullName evidence="3">Cupin domain-containing protein</fullName>
    </recommendedName>
</protein>
<proteinExistence type="predicted"/>
<dbReference type="SUPFAM" id="SSF51182">
    <property type="entry name" value="RmlC-like cupins"/>
    <property type="match status" value="1"/>
</dbReference>
<reference evidence="2" key="1">
    <citation type="journal article" date="2019" name="Int. J. Syst. Evol. Microbiol.">
        <title>The Global Catalogue of Microorganisms (GCM) 10K type strain sequencing project: providing services to taxonomists for standard genome sequencing and annotation.</title>
        <authorList>
            <consortium name="The Broad Institute Genomics Platform"/>
            <consortium name="The Broad Institute Genome Sequencing Center for Infectious Disease"/>
            <person name="Wu L."/>
            <person name="Ma J."/>
        </authorList>
    </citation>
    <scope>NUCLEOTIDE SEQUENCE [LARGE SCALE GENOMIC DNA]</scope>
    <source>
        <strain evidence="2">JCM 18304</strain>
    </source>
</reference>
<comment type="caution">
    <text evidence="1">The sequence shown here is derived from an EMBL/GenBank/DDBJ whole genome shotgun (WGS) entry which is preliminary data.</text>
</comment>
<dbReference type="InterPro" id="IPR014710">
    <property type="entry name" value="RmlC-like_jellyroll"/>
</dbReference>
<evidence type="ECO:0000313" key="2">
    <source>
        <dbReference type="Proteomes" id="UP001501570"/>
    </source>
</evidence>
<dbReference type="InterPro" id="IPR011051">
    <property type="entry name" value="RmlC_Cupin_sf"/>
</dbReference>
<evidence type="ECO:0008006" key="3">
    <source>
        <dbReference type="Google" id="ProtNLM"/>
    </source>
</evidence>
<gene>
    <name evidence="1" type="ORF">GCM10023322_06110</name>
</gene>
<dbReference type="RefSeq" id="WP_345625860.1">
    <property type="nucleotide sequence ID" value="NZ_BAABJQ010000002.1"/>
</dbReference>
<dbReference type="PANTHER" id="PTHR41517:SF1">
    <property type="entry name" value="CUPIN"/>
    <property type="match status" value="1"/>
</dbReference>
<accession>A0ABP9RKI6</accession>
<evidence type="ECO:0000313" key="1">
    <source>
        <dbReference type="EMBL" id="GAA5178589.1"/>
    </source>
</evidence>
<dbReference type="PANTHER" id="PTHR41517">
    <property type="entry name" value="1,2-DIOXYGENASE PROTEIN-RELATED"/>
    <property type="match status" value="1"/>
</dbReference>
<organism evidence="1 2">
    <name type="scientific">Rugosimonospora acidiphila</name>
    <dbReference type="NCBI Taxonomy" id="556531"/>
    <lineage>
        <taxon>Bacteria</taxon>
        <taxon>Bacillati</taxon>
        <taxon>Actinomycetota</taxon>
        <taxon>Actinomycetes</taxon>
        <taxon>Micromonosporales</taxon>
        <taxon>Micromonosporaceae</taxon>
        <taxon>Rugosimonospora</taxon>
    </lineage>
</organism>
<sequence length="232" mass="26296">MIRSARCGGIELGAGESITPQRHLYDELVHVVAGHGFTTIWNDRGDRTTFEWSDGALFAIPLNVHYQHHNASRVDPARLVATNNAPVYMNLIHNLDFIFGTDFDFTDRFTGDTQFDGDTVDQGFRLWETNFIADVNQVPLIKRPTRGGSNRQLELVNSSIGAHLSEFPVGTYKKAHRHGAGTHIVITSGEGYSLMWREGERIETVEWKRGAFVAPPDRWFHQHFNTMPQFSE</sequence>
<dbReference type="Proteomes" id="UP001501570">
    <property type="component" value="Unassembled WGS sequence"/>
</dbReference>
<dbReference type="Gene3D" id="2.60.120.10">
    <property type="entry name" value="Jelly Rolls"/>
    <property type="match status" value="2"/>
</dbReference>
<name>A0ABP9RKI6_9ACTN</name>
<dbReference type="InterPro" id="IPR047183">
    <property type="entry name" value="GDO-like"/>
</dbReference>
<keyword evidence="2" id="KW-1185">Reference proteome</keyword>